<dbReference type="RefSeq" id="WP_283755012.1">
    <property type="nucleotide sequence ID" value="NZ_JAQOSP010000109.1"/>
</dbReference>
<organism evidence="1 2">
    <name type="scientific">Roseofilum acuticapitatum BLCC-M154</name>
    <dbReference type="NCBI Taxonomy" id="3022444"/>
    <lineage>
        <taxon>Bacteria</taxon>
        <taxon>Bacillati</taxon>
        <taxon>Cyanobacteriota</taxon>
        <taxon>Cyanophyceae</taxon>
        <taxon>Desertifilales</taxon>
        <taxon>Desertifilaceae</taxon>
        <taxon>Roseofilum</taxon>
        <taxon>Roseofilum acuticapitatum</taxon>
    </lineage>
</organism>
<keyword evidence="2" id="KW-1185">Reference proteome</keyword>
<comment type="caution">
    <text evidence="1">The sequence shown here is derived from an EMBL/GenBank/DDBJ whole genome shotgun (WGS) entry which is preliminary data.</text>
</comment>
<evidence type="ECO:0000313" key="2">
    <source>
        <dbReference type="Proteomes" id="UP001235303"/>
    </source>
</evidence>
<gene>
    <name evidence="1" type="ORF">PMG71_17655</name>
</gene>
<dbReference type="InterPro" id="IPR025591">
    <property type="entry name" value="RloB"/>
</dbReference>
<sequence>MARKGKSENNLKRKKGDRKPKDYFLIVVEGKTEDQYFQSLKEELQLVTTKIEVVAASGGKSGDARKVVQEGKRLQEKEKPDRLYCVFDGDRLEFDEACKMTKDDEPIFSIPCFDLWFLLHFEYTSSPLTSEQVCDKVDRIFKKQEILKPNESYEKEKGRDYYTCLRTEQERAIKGAKRLMKEQEENDSNNPLTRVHLLVEELKKVNRR</sequence>
<dbReference type="Proteomes" id="UP001235303">
    <property type="component" value="Unassembled WGS sequence"/>
</dbReference>
<dbReference type="EMBL" id="JAQOSP010000109">
    <property type="protein sequence ID" value="MDJ1171258.1"/>
    <property type="molecule type" value="Genomic_DNA"/>
</dbReference>
<evidence type="ECO:0000313" key="1">
    <source>
        <dbReference type="EMBL" id="MDJ1171258.1"/>
    </source>
</evidence>
<reference evidence="1 2" key="1">
    <citation type="submission" date="2023-01" db="EMBL/GenBank/DDBJ databases">
        <title>Novel diversity within Roseofilum (Cyanobacteria; Desertifilaceae) from marine benthic mats with descriptions of four novel species.</title>
        <authorList>
            <person name="Wang Y."/>
            <person name="Berthold D.E."/>
            <person name="Hu J."/>
            <person name="Lefler F.W."/>
            <person name="Laughinghouse H.D. IV."/>
        </authorList>
    </citation>
    <scope>NUCLEOTIDE SEQUENCE [LARGE SCALE GENOMIC DNA]</scope>
    <source>
        <strain evidence="1 2">BLCC-M154</strain>
    </source>
</reference>
<accession>A0ABT7AWG0</accession>
<proteinExistence type="predicted"/>
<name>A0ABT7AWG0_9CYAN</name>
<protein>
    <submittedName>
        <fullName evidence="1">RloB family protein</fullName>
    </submittedName>
</protein>
<dbReference type="Pfam" id="PF13707">
    <property type="entry name" value="RloB"/>
    <property type="match status" value="1"/>
</dbReference>